<reference evidence="2 3" key="1">
    <citation type="submission" date="2018-02" db="EMBL/GenBank/DDBJ databases">
        <title>Jeotgalibacillus proteolyticum sp. nov. a protease producing bacterium isolated from ocean sediments of Laizhou Bay.</title>
        <authorList>
            <person name="Li Y."/>
        </authorList>
    </citation>
    <scope>NUCLEOTIDE SEQUENCE [LARGE SCALE GENOMIC DNA]</scope>
    <source>
        <strain evidence="2 3">22-7</strain>
    </source>
</reference>
<proteinExistence type="predicted"/>
<comment type="caution">
    <text evidence="2">The sequence shown here is derived from an EMBL/GenBank/DDBJ whole genome shotgun (WGS) entry which is preliminary data.</text>
</comment>
<evidence type="ECO:0008006" key="4">
    <source>
        <dbReference type="Google" id="ProtNLM"/>
    </source>
</evidence>
<evidence type="ECO:0000313" key="2">
    <source>
        <dbReference type="EMBL" id="PPA70605.1"/>
    </source>
</evidence>
<keyword evidence="3" id="KW-1185">Reference proteome</keyword>
<keyword evidence="1" id="KW-0812">Transmembrane</keyword>
<sequence length="250" mass="28036">MRKSSWAGLAVFALGIGFFAFVYFWDDGSHSGERKLYDYNINGLELNVVTNGTEFKEGEDIIVEVTLTNELGAPVTYDMQCGEPLQIEIEAAELNNTLVNTNGEPGCDGPDESEKGRMISNEQLSKSVQFPLEIPVNDEETVLAPEGQYSIKISFYPTAQQAFITDIPISINQQNQQLTDPAEAKQEALLTNEAQSWFSLYGDTEKYIVSEELPYLEDNHWVLTWKAKSTDTEDTLEDQKLVLQQPAFTN</sequence>
<dbReference type="EMBL" id="PREZ01000003">
    <property type="protein sequence ID" value="PPA70605.1"/>
    <property type="molecule type" value="Genomic_DNA"/>
</dbReference>
<evidence type="ECO:0000256" key="1">
    <source>
        <dbReference type="SAM" id="Phobius"/>
    </source>
</evidence>
<dbReference type="AlphaFoldDB" id="A0A2S5GCG3"/>
<dbReference type="RefSeq" id="WP_104057356.1">
    <property type="nucleotide sequence ID" value="NZ_PREZ01000003.1"/>
</dbReference>
<feature type="transmembrane region" description="Helical" evidence="1">
    <location>
        <begin position="6"/>
        <end position="25"/>
    </location>
</feature>
<keyword evidence="1" id="KW-0472">Membrane</keyword>
<protein>
    <recommendedName>
        <fullName evidence="4">Intracellular proteinase inhibitor BsuPI domain-containing protein</fullName>
    </recommendedName>
</protein>
<gene>
    <name evidence="2" type="ORF">C4B60_07330</name>
</gene>
<dbReference type="OrthoDB" id="2450811at2"/>
<name>A0A2S5GCG3_9BACL</name>
<dbReference type="Proteomes" id="UP000239047">
    <property type="component" value="Unassembled WGS sequence"/>
</dbReference>
<keyword evidence="1" id="KW-1133">Transmembrane helix</keyword>
<evidence type="ECO:0000313" key="3">
    <source>
        <dbReference type="Proteomes" id="UP000239047"/>
    </source>
</evidence>
<accession>A0A2S5GCG3</accession>
<organism evidence="2 3">
    <name type="scientific">Jeotgalibacillus proteolyticus</name>
    <dbReference type="NCBI Taxonomy" id="2082395"/>
    <lineage>
        <taxon>Bacteria</taxon>
        <taxon>Bacillati</taxon>
        <taxon>Bacillota</taxon>
        <taxon>Bacilli</taxon>
        <taxon>Bacillales</taxon>
        <taxon>Caryophanaceae</taxon>
        <taxon>Jeotgalibacillus</taxon>
    </lineage>
</organism>